<comment type="caution">
    <text evidence="2">The sequence shown here is derived from an EMBL/GenBank/DDBJ whole genome shotgun (WGS) entry which is preliminary data.</text>
</comment>
<reference evidence="2 3" key="1">
    <citation type="submission" date="2019-01" db="EMBL/GenBank/DDBJ databases">
        <title>Halorientalis sp. F13-25 a new haloarchaeum isolated from hypersaline water.</title>
        <authorList>
            <person name="Ana D.-V."/>
            <person name="Cristina S.-P."/>
            <person name="Antonio V."/>
        </authorList>
    </citation>
    <scope>NUCLEOTIDE SEQUENCE [LARGE SCALE GENOMIC DNA]</scope>
    <source>
        <strain evidence="2 3">F13-25</strain>
    </source>
</reference>
<protein>
    <submittedName>
        <fullName evidence="2">Uncharacterized protein</fullName>
    </submittedName>
</protein>
<name>A0A498KY94_9EURY</name>
<dbReference type="AlphaFoldDB" id="A0A498KY94"/>
<evidence type="ECO:0000313" key="2">
    <source>
        <dbReference type="EMBL" id="RXK50592.1"/>
    </source>
</evidence>
<accession>A0A498KY94</accession>
<dbReference type="Proteomes" id="UP000289691">
    <property type="component" value="Unassembled WGS sequence"/>
</dbReference>
<organism evidence="2 3">
    <name type="scientific">Halorientalis pallida</name>
    <dbReference type="NCBI Taxonomy" id="2479928"/>
    <lineage>
        <taxon>Archaea</taxon>
        <taxon>Methanobacteriati</taxon>
        <taxon>Methanobacteriota</taxon>
        <taxon>Stenosarchaea group</taxon>
        <taxon>Halobacteria</taxon>
        <taxon>Halobacteriales</taxon>
        <taxon>Haloarculaceae</taxon>
        <taxon>Halorientalis</taxon>
    </lineage>
</organism>
<dbReference type="PROSITE" id="PS51257">
    <property type="entry name" value="PROKAR_LIPOPROTEIN"/>
    <property type="match status" value="1"/>
</dbReference>
<dbReference type="RefSeq" id="WP_129068552.1">
    <property type="nucleotide sequence ID" value="NZ_RDFA01000002.1"/>
</dbReference>
<dbReference type="EMBL" id="RDFA01000002">
    <property type="protein sequence ID" value="RXK50592.1"/>
    <property type="molecule type" value="Genomic_DNA"/>
</dbReference>
<feature type="compositionally biased region" description="Acidic residues" evidence="1">
    <location>
        <begin position="55"/>
        <end position="67"/>
    </location>
</feature>
<feature type="region of interest" description="Disordered" evidence="1">
    <location>
        <begin position="18"/>
        <end position="67"/>
    </location>
</feature>
<keyword evidence="3" id="KW-1185">Reference proteome</keyword>
<gene>
    <name evidence="2" type="ORF">EAF64_08585</name>
</gene>
<evidence type="ECO:0000313" key="3">
    <source>
        <dbReference type="Proteomes" id="UP000289691"/>
    </source>
</evidence>
<evidence type="ECO:0000256" key="1">
    <source>
        <dbReference type="SAM" id="MobiDB-lite"/>
    </source>
</evidence>
<proteinExistence type="predicted"/>
<sequence length="67" mass="7008">MRRRTLLATVGAGFAAGCSESIPLLGPEDTPAETETDDTPRGPDAPPKSPPTTDEPTETEPTETEPT</sequence>